<dbReference type="GO" id="GO:1904680">
    <property type="term" value="F:peptide transmembrane transporter activity"/>
    <property type="evidence" value="ECO:0007669"/>
    <property type="project" value="TreeGrafter"/>
</dbReference>
<dbReference type="InterPro" id="IPR039424">
    <property type="entry name" value="SBP_5"/>
</dbReference>
<feature type="chain" id="PRO_5030572358" evidence="1">
    <location>
        <begin position="20"/>
        <end position="621"/>
    </location>
</feature>
<dbReference type="PIRSF" id="PIRSF002741">
    <property type="entry name" value="MppA"/>
    <property type="match status" value="1"/>
</dbReference>
<evidence type="ECO:0000256" key="1">
    <source>
        <dbReference type="SAM" id="SignalP"/>
    </source>
</evidence>
<sequence length="621" mass="71284">MLVALVAGTLLSLPCYALAQPREETLVHDVAGGPVGTPDDFNVWAGWRWPHRGLHQYCLEPLWIAEPATGEILPLLAKEWPPEYSEDFTKMTIRLREGIYWNDGVPFTADDVVFTVDLHKRIPQLLMHGPMAEYVKEIRKIDDYTVEIELTKPNSRFHSYFLDRWGALRPMPKHVFEKVEDPVSFKFNPPIGTGPYVLESYDPAGYWTIWRRREDWDRSATGQIYGEPKPKYITTRSFAAEEAVILALLKGELDMAFLSVEGMKAAMKAPHVRTWRKEWPWACNIDPFVPGLVFNHMKEPYNIRDVRWALALAINIEEFMTIAVDLMAPVTPIHVPPVPAYKKAYFEPMYEWLLNFELDLGNGGKFKPFDPEVPSRLAALAKKKGYPVPEDPEVIKDIFGIGWWKYAPDVAEKLLKKHGFFKDEFGRWHLPDGSLWTIQLLSESDPTAFSHRTMLAAADQWRKFGIGVETWTPVAFESLTLRGEFEVSTTWATLEPWGAGIDLYRTLWPFHSSQVRPIGEYVAFAPGGSSRWSDPRMDEIIAELEKTDIADEKATIDLGLEALKLLVEEMPTIPVYGGIAFLGWSEMYWTNYPGAENLYPHPWHWWPNFKLTLPFLKPSKK</sequence>
<feature type="domain" description="Solute-binding protein family 5" evidence="2">
    <location>
        <begin position="72"/>
        <end position="494"/>
    </location>
</feature>
<dbReference type="PANTHER" id="PTHR30290:SF16">
    <property type="entry name" value="OLIGOPEPTIDE ABC TRANSPORTER, PERIPLASMIC OLIGOPEPTIDE-BINDING PROTEIN"/>
    <property type="match status" value="1"/>
</dbReference>
<evidence type="ECO:0000259" key="2">
    <source>
        <dbReference type="Pfam" id="PF00496"/>
    </source>
</evidence>
<dbReference type="EMBL" id="DTIY01000006">
    <property type="protein sequence ID" value="HGY38359.1"/>
    <property type="molecule type" value="Genomic_DNA"/>
</dbReference>
<dbReference type="AlphaFoldDB" id="A0A7V4WK72"/>
<dbReference type="InterPro" id="IPR000914">
    <property type="entry name" value="SBP_5_dom"/>
</dbReference>
<gene>
    <name evidence="3" type="ORF">ENW11_00890</name>
</gene>
<dbReference type="GO" id="GO:0015833">
    <property type="term" value="P:peptide transport"/>
    <property type="evidence" value="ECO:0007669"/>
    <property type="project" value="TreeGrafter"/>
</dbReference>
<dbReference type="PANTHER" id="PTHR30290">
    <property type="entry name" value="PERIPLASMIC BINDING COMPONENT OF ABC TRANSPORTER"/>
    <property type="match status" value="1"/>
</dbReference>
<accession>A0A7V4WK72</accession>
<proteinExistence type="predicted"/>
<comment type="caution">
    <text evidence="3">The sequence shown here is derived from an EMBL/GenBank/DDBJ whole genome shotgun (WGS) entry which is preliminary data.</text>
</comment>
<keyword evidence="1" id="KW-0732">Signal</keyword>
<feature type="signal peptide" evidence="1">
    <location>
        <begin position="1"/>
        <end position="19"/>
    </location>
</feature>
<dbReference type="GO" id="GO:0030288">
    <property type="term" value="C:outer membrane-bounded periplasmic space"/>
    <property type="evidence" value="ECO:0007669"/>
    <property type="project" value="UniProtKB-ARBA"/>
</dbReference>
<dbReference type="Gene3D" id="3.10.105.10">
    <property type="entry name" value="Dipeptide-binding Protein, Domain 3"/>
    <property type="match status" value="1"/>
</dbReference>
<dbReference type="SUPFAM" id="SSF53850">
    <property type="entry name" value="Periplasmic binding protein-like II"/>
    <property type="match status" value="1"/>
</dbReference>
<dbReference type="GO" id="GO:0043190">
    <property type="term" value="C:ATP-binding cassette (ABC) transporter complex"/>
    <property type="evidence" value="ECO:0007669"/>
    <property type="project" value="InterPro"/>
</dbReference>
<dbReference type="InterPro" id="IPR030678">
    <property type="entry name" value="Peptide/Ni-bd"/>
</dbReference>
<protein>
    <submittedName>
        <fullName evidence="3">ABC transporter substrate-binding protein</fullName>
    </submittedName>
</protein>
<dbReference type="Pfam" id="PF00496">
    <property type="entry name" value="SBP_bac_5"/>
    <property type="match status" value="1"/>
</dbReference>
<reference evidence="3" key="1">
    <citation type="journal article" date="2020" name="mSystems">
        <title>Genome- and Community-Level Interaction Insights into Carbon Utilization and Element Cycling Functions of Hydrothermarchaeota in Hydrothermal Sediment.</title>
        <authorList>
            <person name="Zhou Z."/>
            <person name="Liu Y."/>
            <person name="Xu W."/>
            <person name="Pan J."/>
            <person name="Luo Z.H."/>
            <person name="Li M."/>
        </authorList>
    </citation>
    <scope>NUCLEOTIDE SEQUENCE [LARGE SCALE GENOMIC DNA]</scope>
    <source>
        <strain evidence="3">SpSt-82</strain>
    </source>
</reference>
<dbReference type="Gene3D" id="3.40.190.10">
    <property type="entry name" value="Periplasmic binding protein-like II"/>
    <property type="match status" value="1"/>
</dbReference>
<organism evidence="3">
    <name type="scientific">Candidatus Caldatribacterium saccharofermentans</name>
    <dbReference type="NCBI Taxonomy" id="1454753"/>
    <lineage>
        <taxon>Bacteria</taxon>
        <taxon>Pseudomonadati</taxon>
        <taxon>Atribacterota</taxon>
        <taxon>Atribacteria</taxon>
        <taxon>Atribacterales</taxon>
        <taxon>Candidatus Caldatribacteriaceae</taxon>
        <taxon>Candidatus Caldatribacterium</taxon>
    </lineage>
</organism>
<evidence type="ECO:0000313" key="3">
    <source>
        <dbReference type="EMBL" id="HGY38359.1"/>
    </source>
</evidence>
<name>A0A7V4WK72_9BACT</name>
<dbReference type="CDD" id="cd08509">
    <property type="entry name" value="PBP2_TmCBP_oligosaccharides_like"/>
    <property type="match status" value="1"/>
</dbReference>